<dbReference type="AlphaFoldDB" id="A0A8S4Q6B3"/>
<evidence type="ECO:0000313" key="3">
    <source>
        <dbReference type="Proteomes" id="UP000749559"/>
    </source>
</evidence>
<reference evidence="2" key="1">
    <citation type="submission" date="2022-03" db="EMBL/GenBank/DDBJ databases">
        <authorList>
            <person name="Martin C."/>
        </authorList>
    </citation>
    <scope>NUCLEOTIDE SEQUENCE</scope>
</reference>
<name>A0A8S4Q6B3_OWEFU</name>
<organism evidence="2 3">
    <name type="scientific">Owenia fusiformis</name>
    <name type="common">Polychaete worm</name>
    <dbReference type="NCBI Taxonomy" id="6347"/>
    <lineage>
        <taxon>Eukaryota</taxon>
        <taxon>Metazoa</taxon>
        <taxon>Spiralia</taxon>
        <taxon>Lophotrochozoa</taxon>
        <taxon>Annelida</taxon>
        <taxon>Polychaeta</taxon>
        <taxon>Sedentaria</taxon>
        <taxon>Canalipalpata</taxon>
        <taxon>Sabellida</taxon>
        <taxon>Oweniida</taxon>
        <taxon>Oweniidae</taxon>
        <taxon>Owenia</taxon>
    </lineage>
</organism>
<keyword evidence="1" id="KW-0472">Membrane</keyword>
<gene>
    <name evidence="2" type="ORF">OFUS_LOCUS25219</name>
</gene>
<evidence type="ECO:0000313" key="2">
    <source>
        <dbReference type="EMBL" id="CAH1801429.1"/>
    </source>
</evidence>
<dbReference type="Proteomes" id="UP000749559">
    <property type="component" value="Unassembled WGS sequence"/>
</dbReference>
<keyword evidence="3" id="KW-1185">Reference proteome</keyword>
<proteinExistence type="predicted"/>
<keyword evidence="1" id="KW-1133">Transmembrane helix</keyword>
<evidence type="ECO:0000256" key="1">
    <source>
        <dbReference type="SAM" id="Phobius"/>
    </source>
</evidence>
<dbReference type="EMBL" id="CAIIXF020000012">
    <property type="protein sequence ID" value="CAH1801429.1"/>
    <property type="molecule type" value="Genomic_DNA"/>
</dbReference>
<keyword evidence="1" id="KW-0812">Transmembrane</keyword>
<accession>A0A8S4Q6B3</accession>
<sequence length="543" mass="61345">MPVKNIYESTEKKRNREKRCTLKVAVICAVVTAILTGAVASSITWILLKDSQCAQPIVKTNQDLDFPELRHRALRECLDATEQTKIEATDIIATNNIGVKDCLAKTNMIDSIGINVTKTMPHLQDTCPSGDYLLVRRNDIVNDSDSHVRPMCAQIVIGILTEQLLYSREHCFNLACKSNANVVYYDPKVECAAYKCESDSNELDWEYKWTYAAPATGRTYARPHSSAKPCHNSHFMKRSLANVRATCFSISYTTVETESVSECMEKACSDKANTFNVISLRSNLMKCETQHCGWDVIKDDYVFNLRQNEHGLSQVYSLSHIFKPCKNLLKTQPVELPNNVPGKCGSPGYFDRNLAISTEQEIPNDFCESGSNTFVEQKGDKKYLAYKCNSNHEGTNWAFYDNNCYGDSVFSKWWIVPYPGTPNCKSDMFTLRRMGASCQKSNCDSSGSKKVSTARDLRQCMLHACEKGYNVINYFSNATVVLCELRNCSRSEDNDYDFQYQTTGGIHGYDLYALQPDSICRSQTSNHLYAKYTSSYYAKPDKT</sequence>
<comment type="caution">
    <text evidence="2">The sequence shown here is derived from an EMBL/GenBank/DDBJ whole genome shotgun (WGS) entry which is preliminary data.</text>
</comment>
<protein>
    <submittedName>
        <fullName evidence="2">Uncharacterized protein</fullName>
    </submittedName>
</protein>
<feature type="transmembrane region" description="Helical" evidence="1">
    <location>
        <begin position="21"/>
        <end position="48"/>
    </location>
</feature>